<accession>A0ABQ8F9S4</accession>
<organism evidence="2 3">
    <name type="scientific">Batrachochytrium salamandrivorans</name>
    <dbReference type="NCBI Taxonomy" id="1357716"/>
    <lineage>
        <taxon>Eukaryota</taxon>
        <taxon>Fungi</taxon>
        <taxon>Fungi incertae sedis</taxon>
        <taxon>Chytridiomycota</taxon>
        <taxon>Chytridiomycota incertae sedis</taxon>
        <taxon>Chytridiomycetes</taxon>
        <taxon>Rhizophydiales</taxon>
        <taxon>Rhizophydiales incertae sedis</taxon>
        <taxon>Batrachochytrium</taxon>
    </lineage>
</organism>
<feature type="compositionally biased region" description="Pro residues" evidence="1">
    <location>
        <begin position="182"/>
        <end position="191"/>
    </location>
</feature>
<dbReference type="EMBL" id="JAFCIX010000332">
    <property type="protein sequence ID" value="KAH6594582.1"/>
    <property type="molecule type" value="Genomic_DNA"/>
</dbReference>
<keyword evidence="3" id="KW-1185">Reference proteome</keyword>
<feature type="region of interest" description="Disordered" evidence="1">
    <location>
        <begin position="1"/>
        <end position="129"/>
    </location>
</feature>
<protein>
    <submittedName>
        <fullName evidence="2">Uncharacterized protein</fullName>
    </submittedName>
</protein>
<feature type="compositionally biased region" description="Low complexity" evidence="1">
    <location>
        <begin position="53"/>
        <end position="71"/>
    </location>
</feature>
<gene>
    <name evidence="2" type="ORF">BASA50_006532</name>
</gene>
<dbReference type="Proteomes" id="UP001648503">
    <property type="component" value="Unassembled WGS sequence"/>
</dbReference>
<evidence type="ECO:0000256" key="1">
    <source>
        <dbReference type="SAM" id="MobiDB-lite"/>
    </source>
</evidence>
<feature type="compositionally biased region" description="Polar residues" evidence="1">
    <location>
        <begin position="31"/>
        <end position="45"/>
    </location>
</feature>
<sequence length="812" mass="89083">MYRSSRASAKSPPRQRTAPSASRIYPAATHSRASSNNENSPQNTAALALPIKTTVYTSSTASTSNASTASTRPNTRQKTKPKPVPSGSVVQDSSRRTASIRTARPAIPRQMKQHPQSLHQQTTTAQCSTENTHSLLQVSVANAALESQAARRKELHEWKAKRDLQKIAITKKTMTDTVKPFIVPPRQPSPKPQVSVVRNASKVDTDAKNLTPSTLARPSRIPRSVARSNSVPSLGVSRIPRHSRISSSSESNCPPLLVNEPHSQVGFSLDPQTQYLSLAPAPHSSASIHKGSDIFLEDQYLASDRLSADMDKVKQTLHRNELYSPKAVLETATRRAINVPLSYNNPSNNSSNTFLNMSTALDLLKRIGVFRPFNRARVNVQVSDSLGFTLCKYTVNLPTFNFFRLENALSAMHGGQHDVARAIFQIIASSSARADETVKTFLGNGKWCIDKQHPTSTARFWIEWANLEELCGNRMAVLDIFDRGDESITKSSERDALRTELHTYILRSSEELGSSADDHARNAMDFDDDLPIPVPMITDLSELTPRPKHSAQSRSSHFSFTLASRTLGSSVLCNSYSDPQRVSITPRARQAPIRLPISTKKTHGLANTREMGDLVGMLDHLTLSTTALKQTNPIGAVCTKTPRSSKVVDSLSDGGAGDLKGSMTILTPVRANRKDRKSLGVDQVITPVRRSVRNFKDSMIRASSSTQDLMEEEEVGETLDKGTPIEDTHNNSTSGALSIKLELKALQNGSVAKLMDKFGYAFVPNKALLGGQKIPTSVARRNWAYLKDTNTKINRIATDSIDELAHERSDLS</sequence>
<comment type="caution">
    <text evidence="2">The sequence shown here is derived from an EMBL/GenBank/DDBJ whole genome shotgun (WGS) entry which is preliminary data.</text>
</comment>
<name>A0ABQ8F9S4_9FUNG</name>
<evidence type="ECO:0000313" key="3">
    <source>
        <dbReference type="Proteomes" id="UP001648503"/>
    </source>
</evidence>
<proteinExistence type="predicted"/>
<feature type="compositionally biased region" description="Polar residues" evidence="1">
    <location>
        <begin position="113"/>
        <end position="129"/>
    </location>
</feature>
<evidence type="ECO:0000313" key="2">
    <source>
        <dbReference type="EMBL" id="KAH6594582.1"/>
    </source>
</evidence>
<reference evidence="2 3" key="1">
    <citation type="submission" date="2021-02" db="EMBL/GenBank/DDBJ databases">
        <title>Variation within the Batrachochytrium salamandrivorans European outbreak.</title>
        <authorList>
            <person name="Kelly M."/>
            <person name="Pasmans F."/>
            <person name="Shea T.P."/>
            <person name="Munoz J.F."/>
            <person name="Carranza S."/>
            <person name="Cuomo C.A."/>
            <person name="Martel A."/>
        </authorList>
    </citation>
    <scope>NUCLEOTIDE SEQUENCE [LARGE SCALE GENOMIC DNA]</scope>
    <source>
        <strain evidence="2 3">AMFP18/2</strain>
    </source>
</reference>
<feature type="compositionally biased region" description="Low complexity" evidence="1">
    <location>
        <begin position="1"/>
        <end position="16"/>
    </location>
</feature>
<feature type="region of interest" description="Disordered" evidence="1">
    <location>
        <begin position="180"/>
        <end position="254"/>
    </location>
</feature>
<feature type="compositionally biased region" description="Low complexity" evidence="1">
    <location>
        <begin position="96"/>
        <end position="107"/>
    </location>
</feature>